<keyword evidence="2" id="KW-1185">Reference proteome</keyword>
<sequence>MKHLLGNIALCAILLGTVPADAHKAKQSEPVKALHGGQSLAAGPYHLELVAKDGELLLYVTDHSDKAIPTDGAKAKATIQQGFEKATLQVELEPSGDNQLKGTGEFAINPDTAIMVFLRLPEQEAYAARFTPLNPKGGAAQTSEHHKPKH</sequence>
<dbReference type="Proteomes" id="UP000198736">
    <property type="component" value="Unassembled WGS sequence"/>
</dbReference>
<dbReference type="EMBL" id="CZPZ01000023">
    <property type="protein sequence ID" value="CUS37280.1"/>
    <property type="molecule type" value="Genomic_DNA"/>
</dbReference>
<dbReference type="OrthoDB" id="9799434at2"/>
<accession>A0A0S4LL05</accession>
<evidence type="ECO:0000313" key="2">
    <source>
        <dbReference type="Proteomes" id="UP000198736"/>
    </source>
</evidence>
<evidence type="ECO:0000313" key="1">
    <source>
        <dbReference type="EMBL" id="CUS37280.1"/>
    </source>
</evidence>
<proteinExistence type="predicted"/>
<dbReference type="STRING" id="1742973.COMA2_30169"/>
<reference evidence="2" key="1">
    <citation type="submission" date="2015-10" db="EMBL/GenBank/DDBJ databases">
        <authorList>
            <person name="Luecker S."/>
            <person name="Luecker S."/>
        </authorList>
    </citation>
    <scope>NUCLEOTIDE SEQUENCE [LARGE SCALE GENOMIC DNA]</scope>
</reference>
<dbReference type="RefSeq" id="WP_090898980.1">
    <property type="nucleotide sequence ID" value="NZ_CZPZ01000023.1"/>
</dbReference>
<gene>
    <name evidence="1" type="ORF">COMA2_30169</name>
</gene>
<name>A0A0S4LL05_9BACT</name>
<protein>
    <submittedName>
        <fullName evidence="1">Uncharacterized protein</fullName>
    </submittedName>
</protein>
<dbReference type="AlphaFoldDB" id="A0A0S4LL05"/>
<organism evidence="1 2">
    <name type="scientific">Candidatus Nitrospira nitrificans</name>
    <dbReference type="NCBI Taxonomy" id="1742973"/>
    <lineage>
        <taxon>Bacteria</taxon>
        <taxon>Pseudomonadati</taxon>
        <taxon>Nitrospirota</taxon>
        <taxon>Nitrospiria</taxon>
        <taxon>Nitrospirales</taxon>
        <taxon>Nitrospiraceae</taxon>
        <taxon>Nitrospira</taxon>
    </lineage>
</organism>